<accession>A0A915HSK6</accession>
<protein>
    <submittedName>
        <fullName evidence="3">Uncharacterized protein</fullName>
    </submittedName>
</protein>
<keyword evidence="2" id="KW-1185">Reference proteome</keyword>
<reference evidence="3" key="1">
    <citation type="submission" date="2022-11" db="UniProtKB">
        <authorList>
            <consortium name="WormBaseParasite"/>
        </authorList>
    </citation>
    <scope>IDENTIFICATION</scope>
</reference>
<organism evidence="2 3">
    <name type="scientific">Romanomermis culicivorax</name>
    <name type="common">Nematode worm</name>
    <dbReference type="NCBI Taxonomy" id="13658"/>
    <lineage>
        <taxon>Eukaryota</taxon>
        <taxon>Metazoa</taxon>
        <taxon>Ecdysozoa</taxon>
        <taxon>Nematoda</taxon>
        <taxon>Enoplea</taxon>
        <taxon>Dorylaimia</taxon>
        <taxon>Mermithida</taxon>
        <taxon>Mermithoidea</taxon>
        <taxon>Mermithidae</taxon>
        <taxon>Romanomermis</taxon>
    </lineage>
</organism>
<dbReference type="WBParaSite" id="nRc.2.0.1.t04362-RA">
    <property type="protein sequence ID" value="nRc.2.0.1.t04362-RA"/>
    <property type="gene ID" value="nRc.2.0.1.g04362"/>
</dbReference>
<sequence length="193" mass="22225">MLKYPKEVLEMNLHEYLAMTENNDLIENIDKDIDSRINEKLRSVHTKPPLHSGREATPLEKFRAPKPNENVVYSVRGSLILLDRRPGDRYNSSKKPRAIHCSRKFSEGELRADVHGKNFPRVVLGLSIKGVGLMKQIECVYLKRIEFPKLNRIGVIYLSPEFGADAASQRSTMKVNEEEDEQTTKKYSDLREL</sequence>
<feature type="compositionally biased region" description="Basic and acidic residues" evidence="1">
    <location>
        <begin position="182"/>
        <end position="193"/>
    </location>
</feature>
<proteinExistence type="predicted"/>
<evidence type="ECO:0000313" key="2">
    <source>
        <dbReference type="Proteomes" id="UP000887565"/>
    </source>
</evidence>
<evidence type="ECO:0000256" key="1">
    <source>
        <dbReference type="SAM" id="MobiDB-lite"/>
    </source>
</evidence>
<feature type="region of interest" description="Disordered" evidence="1">
    <location>
        <begin position="165"/>
        <end position="193"/>
    </location>
</feature>
<dbReference type="AlphaFoldDB" id="A0A915HSK6"/>
<dbReference type="Proteomes" id="UP000887565">
    <property type="component" value="Unplaced"/>
</dbReference>
<name>A0A915HSK6_ROMCU</name>
<evidence type="ECO:0000313" key="3">
    <source>
        <dbReference type="WBParaSite" id="nRc.2.0.1.t04362-RA"/>
    </source>
</evidence>